<dbReference type="PRINTS" id="PR00302">
    <property type="entry name" value="LUPUSLA"/>
</dbReference>
<keyword evidence="18" id="KW-1185">Reference proteome</keyword>
<dbReference type="InterPro" id="IPR006630">
    <property type="entry name" value="La_HTH"/>
</dbReference>
<evidence type="ECO:0000313" key="19">
    <source>
        <dbReference type="RefSeq" id="XP_030386547.1"/>
    </source>
</evidence>
<dbReference type="SMART" id="SM00360">
    <property type="entry name" value="RRM"/>
    <property type="match status" value="1"/>
</dbReference>
<dbReference type="Pfam" id="PF05383">
    <property type="entry name" value="La"/>
    <property type="match status" value="1"/>
</dbReference>
<evidence type="ECO:0000256" key="5">
    <source>
        <dbReference type="ARBA" id="ARBA00022782"/>
    </source>
</evidence>
<feature type="domain" description="XRRM" evidence="17">
    <location>
        <begin position="538"/>
        <end position="649"/>
    </location>
</feature>
<dbReference type="PANTHER" id="PTHR22792">
    <property type="entry name" value="LUPUS LA PROTEIN-RELATED"/>
    <property type="match status" value="1"/>
</dbReference>
<evidence type="ECO:0000313" key="18">
    <source>
        <dbReference type="Proteomes" id="UP000504634"/>
    </source>
</evidence>
<evidence type="ECO:0000256" key="10">
    <source>
        <dbReference type="ARBA" id="ARBA00023187"/>
    </source>
</evidence>
<evidence type="ECO:0000259" key="17">
    <source>
        <dbReference type="PROSITE" id="PS51939"/>
    </source>
</evidence>
<dbReference type="GeneID" id="115633276"/>
<dbReference type="PROSITE" id="PS50102">
    <property type="entry name" value="RRM"/>
    <property type="match status" value="1"/>
</dbReference>
<feature type="compositionally biased region" description="Low complexity" evidence="14">
    <location>
        <begin position="251"/>
        <end position="261"/>
    </location>
</feature>
<feature type="compositionally biased region" description="Basic and acidic residues" evidence="14">
    <location>
        <begin position="518"/>
        <end position="534"/>
    </location>
</feature>
<proteinExistence type="inferred from homology"/>
<gene>
    <name evidence="19" type="primary">LOC115633276</name>
</gene>
<dbReference type="InterPro" id="IPR014886">
    <property type="entry name" value="La_xRRM"/>
</dbReference>
<evidence type="ECO:0000256" key="4">
    <source>
        <dbReference type="ARBA" id="ARBA00022664"/>
    </source>
</evidence>
<dbReference type="GO" id="GO:1990904">
    <property type="term" value="C:ribonucleoprotein complex"/>
    <property type="evidence" value="ECO:0007669"/>
    <property type="project" value="UniProtKB-UniRule"/>
</dbReference>
<evidence type="ECO:0000256" key="14">
    <source>
        <dbReference type="SAM" id="MobiDB-lite"/>
    </source>
</evidence>
<comment type="similarity">
    <text evidence="2">Belongs to the LARP7 family.</text>
</comment>
<keyword evidence="11" id="KW-0539">Nucleus</keyword>
<feature type="compositionally biased region" description="Acidic residues" evidence="14">
    <location>
        <begin position="333"/>
        <end position="348"/>
    </location>
</feature>
<feature type="region of interest" description="Disordered" evidence="14">
    <location>
        <begin position="247"/>
        <end position="395"/>
    </location>
</feature>
<evidence type="ECO:0000256" key="3">
    <source>
        <dbReference type="ARBA" id="ARBA00015867"/>
    </source>
</evidence>
<keyword evidence="10" id="KW-0508">mRNA splicing</keyword>
<name>A0A6J2UHB1_DROLE</name>
<evidence type="ECO:0000256" key="1">
    <source>
        <dbReference type="ARBA" id="ARBA00004642"/>
    </source>
</evidence>
<dbReference type="CDD" id="cd12542">
    <property type="entry name" value="RRM2_LARP7"/>
    <property type="match status" value="1"/>
</dbReference>
<dbReference type="GO" id="GO:0030154">
    <property type="term" value="P:cell differentiation"/>
    <property type="evidence" value="ECO:0007669"/>
    <property type="project" value="UniProtKB-KW"/>
</dbReference>
<feature type="domain" description="RRM" evidence="15">
    <location>
        <begin position="166"/>
        <end position="232"/>
    </location>
</feature>
<evidence type="ECO:0000256" key="8">
    <source>
        <dbReference type="ARBA" id="ARBA00023015"/>
    </source>
</evidence>
<dbReference type="Pfam" id="PF08777">
    <property type="entry name" value="RRM_3"/>
    <property type="match status" value="1"/>
</dbReference>
<dbReference type="InterPro" id="IPR034910">
    <property type="entry name" value="LARP7_RRM2"/>
</dbReference>
<feature type="region of interest" description="Disordered" evidence="14">
    <location>
        <begin position="425"/>
        <end position="534"/>
    </location>
</feature>
<evidence type="ECO:0000259" key="15">
    <source>
        <dbReference type="PROSITE" id="PS50102"/>
    </source>
</evidence>
<feature type="compositionally biased region" description="Basic and acidic residues" evidence="14">
    <location>
        <begin position="279"/>
        <end position="290"/>
    </location>
</feature>
<dbReference type="InterPro" id="IPR000504">
    <property type="entry name" value="RRM_dom"/>
</dbReference>
<keyword evidence="7 13" id="KW-0694">RNA-binding</keyword>
<feature type="compositionally biased region" description="Low complexity" evidence="14">
    <location>
        <begin position="27"/>
        <end position="42"/>
    </location>
</feature>
<evidence type="ECO:0000256" key="6">
    <source>
        <dbReference type="ARBA" id="ARBA00022871"/>
    </source>
</evidence>
<dbReference type="InterPro" id="IPR045180">
    <property type="entry name" value="La_dom_prot"/>
</dbReference>
<evidence type="ECO:0000256" key="13">
    <source>
        <dbReference type="PROSITE-ProRule" id="PRU00332"/>
    </source>
</evidence>
<evidence type="ECO:0000259" key="16">
    <source>
        <dbReference type="PROSITE" id="PS50961"/>
    </source>
</evidence>
<keyword evidence="6" id="KW-0744">Spermatogenesis</keyword>
<evidence type="ECO:0000256" key="7">
    <source>
        <dbReference type="ARBA" id="ARBA00022884"/>
    </source>
</evidence>
<evidence type="ECO:0000256" key="11">
    <source>
        <dbReference type="ARBA" id="ARBA00023242"/>
    </source>
</evidence>
<dbReference type="InterPro" id="IPR036390">
    <property type="entry name" value="WH_DNA-bd_sf"/>
</dbReference>
<accession>A0A6J2UHB1</accession>
<dbReference type="CDD" id="cd07323">
    <property type="entry name" value="LAM"/>
    <property type="match status" value="1"/>
</dbReference>
<reference evidence="19" key="1">
    <citation type="submission" date="2025-08" db="UniProtKB">
        <authorList>
            <consortium name="RefSeq"/>
        </authorList>
    </citation>
    <scope>IDENTIFICATION</scope>
    <source>
        <strain evidence="19">11010-0011.00</strain>
        <tissue evidence="19">Whole body</tissue>
    </source>
</reference>
<dbReference type="Gene3D" id="3.30.70.330">
    <property type="match status" value="2"/>
</dbReference>
<dbReference type="CTD" id="51574"/>
<dbReference type="InterPro" id="IPR012677">
    <property type="entry name" value="Nucleotide-bd_a/b_plait_sf"/>
</dbReference>
<dbReference type="InterPro" id="IPR002344">
    <property type="entry name" value="Lupus_La"/>
</dbReference>
<dbReference type="GO" id="GO:0003723">
    <property type="term" value="F:RNA binding"/>
    <property type="evidence" value="ECO:0007669"/>
    <property type="project" value="UniProtKB-UniRule"/>
</dbReference>
<dbReference type="PROSITE" id="PS51939">
    <property type="entry name" value="XRRM"/>
    <property type="match status" value="1"/>
</dbReference>
<dbReference type="Pfam" id="PF00076">
    <property type="entry name" value="RRM_1"/>
    <property type="match status" value="1"/>
</dbReference>
<dbReference type="Gene3D" id="1.10.10.10">
    <property type="entry name" value="Winged helix-like DNA-binding domain superfamily/Winged helix DNA-binding domain"/>
    <property type="match status" value="1"/>
</dbReference>
<dbReference type="GO" id="GO:0005654">
    <property type="term" value="C:nucleoplasm"/>
    <property type="evidence" value="ECO:0007669"/>
    <property type="project" value="UniProtKB-SubCell"/>
</dbReference>
<dbReference type="GO" id="GO:0006397">
    <property type="term" value="P:mRNA processing"/>
    <property type="evidence" value="ECO:0007669"/>
    <property type="project" value="UniProtKB-KW"/>
</dbReference>
<keyword evidence="8" id="KW-0805">Transcription regulation</keyword>
<dbReference type="RefSeq" id="XP_030386547.1">
    <property type="nucleotide sequence ID" value="XM_030530687.1"/>
</dbReference>
<keyword evidence="5" id="KW-0221">Differentiation</keyword>
<dbReference type="SUPFAM" id="SSF54928">
    <property type="entry name" value="RNA-binding domain, RBD"/>
    <property type="match status" value="1"/>
</dbReference>
<sequence length="670" mass="74130">MAAKVSAAKLPELSKMQASNPAEQLDAAQPPTVPAANANVAAIVSGTGSEANTNAEQSSPGKGKREGGGGGRKRKRHIYNSIRAQMEFYFGDSNLSKDRFLRRYVDQDPYVPLDVFLSFNKIKALTQDVEQIAKALSNSQLLQLDESGQKVRRKTALPENFDVADRTLYVEALPATASHEWLKKVFSRYGPVAYVSLPHFPLSRKIKEFAFIEFERKASVEKAIKAFTQIQGVLSMEHTDPANLASVRSFQKQQQQEQQQQSKSGDESEPTATTTPAEPQRKGAVKREGSGEENEPEVEAVPTKRIKLDTSEVAVDEADNSSDSPSEQTGSEPESDNDDENEDEEDGEAEAKTAGDGAAEEGGAESGGENSKKRRRKRKKKAAQGIPNIDPTAFELKVMPKPIWSGLRNKYLNLQRRMVNEAKTKLWLQGQQQHNPQPQQKRTPKDHVQQLAESKANNSGASSEGHEENEPLSDNGDPAAPIPPKRRKRNKQGGNSGGGGGVHKMNMNFYGAGGNEADDNKSMPKSENQEQERTPLFKYEPGLIVECILHEPCTSVKEFKADMRQYTDIKYTDIKEGAEVAHLRLSTPQAAEELVRKLSCAEMKLKVLRGQPESKYWRKIEEDREAKLSKQVRVKQKRGREKVAKLLAKHIKFDDNEEEANDAGVGSGDA</sequence>
<organism evidence="18 19">
    <name type="scientific">Drosophila lebanonensis</name>
    <name type="common">Fruit fly</name>
    <name type="synonym">Scaptodrosophila lebanonensis</name>
    <dbReference type="NCBI Taxonomy" id="7225"/>
    <lineage>
        <taxon>Eukaryota</taxon>
        <taxon>Metazoa</taxon>
        <taxon>Ecdysozoa</taxon>
        <taxon>Arthropoda</taxon>
        <taxon>Hexapoda</taxon>
        <taxon>Insecta</taxon>
        <taxon>Pterygota</taxon>
        <taxon>Neoptera</taxon>
        <taxon>Endopterygota</taxon>
        <taxon>Diptera</taxon>
        <taxon>Brachycera</taxon>
        <taxon>Muscomorpha</taxon>
        <taxon>Ephydroidea</taxon>
        <taxon>Drosophilidae</taxon>
        <taxon>Scaptodrosophila</taxon>
    </lineage>
</organism>
<dbReference type="AlphaFoldDB" id="A0A6J2UHB1"/>
<dbReference type="OrthoDB" id="439993at2759"/>
<evidence type="ECO:0000256" key="9">
    <source>
        <dbReference type="ARBA" id="ARBA00023163"/>
    </source>
</evidence>
<dbReference type="PANTHER" id="PTHR22792:SF62">
    <property type="entry name" value="LA-RELATED PROTEIN 7"/>
    <property type="match status" value="1"/>
</dbReference>
<protein>
    <recommendedName>
        <fullName evidence="3">La-related protein 7</fullName>
    </recommendedName>
    <alternativeName>
        <fullName evidence="12">La ribonucleoprotein domain family member 7</fullName>
    </alternativeName>
</protein>
<feature type="compositionally biased region" description="Polar residues" evidence="14">
    <location>
        <begin position="451"/>
        <end position="462"/>
    </location>
</feature>
<dbReference type="CDD" id="cd12290">
    <property type="entry name" value="RRM1_LARP7"/>
    <property type="match status" value="1"/>
</dbReference>
<dbReference type="SUPFAM" id="SSF46785">
    <property type="entry name" value="Winged helix' DNA-binding domain"/>
    <property type="match status" value="1"/>
</dbReference>
<feature type="domain" description="HTH La-type RNA-binding" evidence="16">
    <location>
        <begin position="72"/>
        <end position="161"/>
    </location>
</feature>
<dbReference type="SMART" id="SM00715">
    <property type="entry name" value="LA"/>
    <property type="match status" value="1"/>
</dbReference>
<feature type="compositionally biased region" description="Polar residues" evidence="14">
    <location>
        <begin position="46"/>
        <end position="60"/>
    </location>
</feature>
<dbReference type="InterPro" id="IPR035979">
    <property type="entry name" value="RBD_domain_sf"/>
</dbReference>
<dbReference type="Proteomes" id="UP000504634">
    <property type="component" value="Unplaced"/>
</dbReference>
<keyword evidence="9" id="KW-0804">Transcription</keyword>
<dbReference type="GO" id="GO:0007283">
    <property type="term" value="P:spermatogenesis"/>
    <property type="evidence" value="ECO:0007669"/>
    <property type="project" value="UniProtKB-KW"/>
</dbReference>
<dbReference type="InterPro" id="IPR036388">
    <property type="entry name" value="WH-like_DNA-bd_sf"/>
</dbReference>
<dbReference type="GO" id="GO:0008380">
    <property type="term" value="P:RNA splicing"/>
    <property type="evidence" value="ECO:0007669"/>
    <property type="project" value="UniProtKB-KW"/>
</dbReference>
<dbReference type="PROSITE" id="PS50961">
    <property type="entry name" value="HTH_LA"/>
    <property type="match status" value="1"/>
</dbReference>
<feature type="compositionally biased region" description="Basic residues" evidence="14">
    <location>
        <begin position="372"/>
        <end position="382"/>
    </location>
</feature>
<evidence type="ECO:0000256" key="12">
    <source>
        <dbReference type="ARBA" id="ARBA00029640"/>
    </source>
</evidence>
<feature type="compositionally biased region" description="Low complexity" evidence="14">
    <location>
        <begin position="429"/>
        <end position="440"/>
    </location>
</feature>
<dbReference type="InterPro" id="IPR034887">
    <property type="entry name" value="LARP7_RRM1"/>
</dbReference>
<comment type="subcellular location">
    <subcellularLocation>
        <location evidence="1">Nucleus</location>
        <location evidence="1">Nucleoplasm</location>
    </subcellularLocation>
</comment>
<keyword evidence="4" id="KW-0507">mRNA processing</keyword>
<feature type="region of interest" description="Disordered" evidence="14">
    <location>
        <begin position="1"/>
        <end position="74"/>
    </location>
</feature>
<evidence type="ECO:0000256" key="2">
    <source>
        <dbReference type="ARBA" id="ARBA00008680"/>
    </source>
</evidence>